<gene>
    <name evidence="1" type="ORF">SAMN06295920_103185</name>
</gene>
<name>A0A1T5BPX1_9SPHN</name>
<sequence length="87" mass="9123">MTFDDLLSLAQSAAKIVTASGLIPGAAPIIDAVNDIAAVVRRNVDEGKAALAADQIDQLNALLDQVHTRILSLSDRLDKAATEASKR</sequence>
<evidence type="ECO:0000313" key="1">
    <source>
        <dbReference type="EMBL" id="SKB49268.1"/>
    </source>
</evidence>
<dbReference type="EMBL" id="FUYM01000003">
    <property type="protein sequence ID" value="SKB49268.1"/>
    <property type="molecule type" value="Genomic_DNA"/>
</dbReference>
<organism evidence="1 2">
    <name type="scientific">Rhizorhabdus histidinilytica</name>
    <dbReference type="NCBI Taxonomy" id="439228"/>
    <lineage>
        <taxon>Bacteria</taxon>
        <taxon>Pseudomonadati</taxon>
        <taxon>Pseudomonadota</taxon>
        <taxon>Alphaproteobacteria</taxon>
        <taxon>Sphingomonadales</taxon>
        <taxon>Sphingomonadaceae</taxon>
        <taxon>Rhizorhabdus</taxon>
    </lineage>
</organism>
<protein>
    <submittedName>
        <fullName evidence="1">Uncharacterized protein</fullName>
    </submittedName>
</protein>
<accession>A0A1T5BPX1</accession>
<proteinExistence type="predicted"/>
<dbReference type="RefSeq" id="WP_079647510.1">
    <property type="nucleotide sequence ID" value="NZ_FUYM01000003.1"/>
</dbReference>
<dbReference type="STRING" id="439228.SAMN06295920_103185"/>
<keyword evidence="2" id="KW-1185">Reference proteome</keyword>
<dbReference type="Proteomes" id="UP000189818">
    <property type="component" value="Unassembled WGS sequence"/>
</dbReference>
<reference evidence="2" key="1">
    <citation type="submission" date="2017-02" db="EMBL/GenBank/DDBJ databases">
        <authorList>
            <person name="Varghese N."/>
            <person name="Submissions S."/>
        </authorList>
    </citation>
    <scope>NUCLEOTIDE SEQUENCE [LARGE SCALE GENOMIC DNA]</scope>
    <source>
        <strain evidence="2">UM2</strain>
    </source>
</reference>
<dbReference type="OrthoDB" id="9898809at2"/>
<dbReference type="AlphaFoldDB" id="A0A1T5BPX1"/>
<evidence type="ECO:0000313" key="2">
    <source>
        <dbReference type="Proteomes" id="UP000189818"/>
    </source>
</evidence>